<feature type="transmembrane region" description="Helical" evidence="9">
    <location>
        <begin position="62"/>
        <end position="81"/>
    </location>
</feature>
<protein>
    <submittedName>
        <fullName evidence="10">Ceramidase</fullName>
    </submittedName>
</protein>
<dbReference type="OrthoDB" id="187171at2759"/>
<comment type="subcellular location">
    <subcellularLocation>
        <location evidence="1">Membrane</location>
        <topology evidence="1">Multi-pass membrane protein</topology>
    </subcellularLocation>
</comment>
<proteinExistence type="inferred from homology"/>
<feature type="binding site" evidence="7">
    <location>
        <position position="30"/>
    </location>
    <ligand>
        <name>Ca(2+)</name>
        <dbReference type="ChEBI" id="CHEBI:29108"/>
    </ligand>
</feature>
<feature type="binding site" evidence="7">
    <location>
        <position position="21"/>
    </location>
    <ligand>
        <name>Ca(2+)</name>
        <dbReference type="ChEBI" id="CHEBI:29108"/>
    </ligand>
</feature>
<dbReference type="EMBL" id="DF237006">
    <property type="protein sequence ID" value="GAQ80572.1"/>
    <property type="molecule type" value="Genomic_DNA"/>
</dbReference>
<dbReference type="STRING" id="105231.A0A0U9I6P4"/>
<dbReference type="GO" id="GO:0030148">
    <property type="term" value="P:sphingolipid biosynthetic process"/>
    <property type="evidence" value="ECO:0000318"/>
    <property type="project" value="GO_Central"/>
</dbReference>
<dbReference type="OMA" id="IMFEPLR"/>
<dbReference type="GO" id="GO:0046872">
    <property type="term" value="F:metal ion binding"/>
    <property type="evidence" value="ECO:0007669"/>
    <property type="project" value="UniProtKB-KW"/>
</dbReference>
<feature type="transmembrane region" description="Helical" evidence="9">
    <location>
        <begin position="118"/>
        <end position="145"/>
    </location>
</feature>
<keyword evidence="3 9" id="KW-0812">Transmembrane</keyword>
<dbReference type="GO" id="GO:0016811">
    <property type="term" value="F:hydrolase activity, acting on carbon-nitrogen (but not peptide) bonds, in linear amides"/>
    <property type="evidence" value="ECO:0007669"/>
    <property type="project" value="InterPro"/>
</dbReference>
<evidence type="ECO:0000256" key="5">
    <source>
        <dbReference type="ARBA" id="ARBA00022989"/>
    </source>
</evidence>
<dbReference type="Proteomes" id="UP000054558">
    <property type="component" value="Unassembled WGS sequence"/>
</dbReference>
<feature type="transmembrane region" description="Helical" evidence="9">
    <location>
        <begin position="165"/>
        <end position="186"/>
    </location>
</feature>
<sequence>MAALHSFWGASKGSIEWCEQNYAVSPYIAEFWNCITNIPMIILAGIGLASAIRQRFEKRFSILWLMMVTIGIGSALFHATLKHVQQQSDETPMVWAILVYIYVLFSPDWHYTNAMPIFLFLYGTCFAIIHSQFRFVIGFQIHYAFLVSLCLPRMYKYYLHCNSPVAQHVAELYIYTLILGVACWLVDRSFCDLLQSFPVNPQGHAWWHVFMGFNSYYGITFLEYCRASQLRWNPTVVYWWGLPYVHVKKGAAREQAVSNGLSKVD</sequence>
<dbReference type="GO" id="GO:0009651">
    <property type="term" value="P:response to salt stress"/>
    <property type="evidence" value="ECO:0007669"/>
    <property type="project" value="InterPro"/>
</dbReference>
<evidence type="ECO:0000256" key="4">
    <source>
        <dbReference type="ARBA" id="ARBA00022801"/>
    </source>
</evidence>
<feature type="binding site" evidence="8">
    <location>
        <position position="208"/>
    </location>
    <ligand>
        <name>Zn(2+)</name>
        <dbReference type="ChEBI" id="CHEBI:29105"/>
        <note>catalytic</note>
    </ligand>
</feature>
<evidence type="ECO:0000313" key="11">
    <source>
        <dbReference type="Proteomes" id="UP000054558"/>
    </source>
</evidence>
<accession>A0A0U9I6P4</accession>
<feature type="transmembrane region" description="Helical" evidence="9">
    <location>
        <begin position="30"/>
        <end position="50"/>
    </location>
</feature>
<dbReference type="PANTHER" id="PTHR46852">
    <property type="entry name" value="ALKALINE CERAMIDASE"/>
    <property type="match status" value="1"/>
</dbReference>
<evidence type="ECO:0000256" key="9">
    <source>
        <dbReference type="SAM" id="Phobius"/>
    </source>
</evidence>
<name>A0A0U9I6P4_KLENI</name>
<feature type="binding site" evidence="7">
    <location>
        <position position="19"/>
    </location>
    <ligand>
        <name>Ca(2+)</name>
        <dbReference type="ChEBI" id="CHEBI:29108"/>
    </ligand>
</feature>
<dbReference type="AlphaFoldDB" id="A0A0U9I6P4"/>
<organism evidence="10 11">
    <name type="scientific">Klebsormidium nitens</name>
    <name type="common">Green alga</name>
    <name type="synonym">Ulothrix nitens</name>
    <dbReference type="NCBI Taxonomy" id="105231"/>
    <lineage>
        <taxon>Eukaryota</taxon>
        <taxon>Viridiplantae</taxon>
        <taxon>Streptophyta</taxon>
        <taxon>Klebsormidiophyceae</taxon>
        <taxon>Klebsormidiales</taxon>
        <taxon>Klebsormidiaceae</taxon>
        <taxon>Klebsormidium</taxon>
    </lineage>
</organism>
<keyword evidence="8" id="KW-0862">Zinc</keyword>
<evidence type="ECO:0000256" key="2">
    <source>
        <dbReference type="ARBA" id="ARBA00009780"/>
    </source>
</evidence>
<evidence type="ECO:0000256" key="8">
    <source>
        <dbReference type="PIRSR" id="PIRSR608901-2"/>
    </source>
</evidence>
<dbReference type="Pfam" id="PF05875">
    <property type="entry name" value="Ceramidase"/>
    <property type="match status" value="1"/>
</dbReference>
<evidence type="ECO:0000256" key="6">
    <source>
        <dbReference type="ARBA" id="ARBA00023136"/>
    </source>
</evidence>
<feature type="transmembrane region" description="Helical" evidence="9">
    <location>
        <begin position="93"/>
        <end position="111"/>
    </location>
</feature>
<dbReference type="InterPro" id="IPR008901">
    <property type="entry name" value="ACER"/>
</dbReference>
<comment type="similarity">
    <text evidence="2">Belongs to the alkaline ceramidase family.</text>
</comment>
<feature type="binding site" evidence="8">
    <location>
        <position position="78"/>
    </location>
    <ligand>
        <name>Zn(2+)</name>
        <dbReference type="ChEBI" id="CHEBI:29105"/>
        <note>catalytic</note>
    </ligand>
</feature>
<dbReference type="InterPro" id="IPR044219">
    <property type="entry name" value="ACER_plant"/>
</dbReference>
<feature type="binding site" evidence="7">
    <location>
        <position position="17"/>
    </location>
    <ligand>
        <name>Ca(2+)</name>
        <dbReference type="ChEBI" id="CHEBI:29108"/>
    </ligand>
</feature>
<comment type="cofactor">
    <cofactor evidence="8">
        <name>Zn(2+)</name>
        <dbReference type="ChEBI" id="CHEBI:29105"/>
    </cofactor>
</comment>
<dbReference type="GO" id="GO:0098542">
    <property type="term" value="P:defense response to other organism"/>
    <property type="evidence" value="ECO:0007669"/>
    <property type="project" value="InterPro"/>
</dbReference>
<reference evidence="10 11" key="1">
    <citation type="journal article" date="2014" name="Nat. Commun.">
        <title>Klebsormidium flaccidum genome reveals primary factors for plant terrestrial adaptation.</title>
        <authorList>
            <person name="Hori K."/>
            <person name="Maruyama F."/>
            <person name="Fujisawa T."/>
            <person name="Togashi T."/>
            <person name="Yamamoto N."/>
            <person name="Seo M."/>
            <person name="Sato S."/>
            <person name="Yamada T."/>
            <person name="Mori H."/>
            <person name="Tajima N."/>
            <person name="Moriyama T."/>
            <person name="Ikeuchi M."/>
            <person name="Watanabe M."/>
            <person name="Wada H."/>
            <person name="Kobayashi K."/>
            <person name="Saito M."/>
            <person name="Masuda T."/>
            <person name="Sasaki-Sekimoto Y."/>
            <person name="Mashiguchi K."/>
            <person name="Awai K."/>
            <person name="Shimojima M."/>
            <person name="Masuda S."/>
            <person name="Iwai M."/>
            <person name="Nobusawa T."/>
            <person name="Narise T."/>
            <person name="Kondo S."/>
            <person name="Saito H."/>
            <person name="Sato R."/>
            <person name="Murakawa M."/>
            <person name="Ihara Y."/>
            <person name="Oshima-Yamada Y."/>
            <person name="Ohtaka K."/>
            <person name="Satoh M."/>
            <person name="Sonobe K."/>
            <person name="Ishii M."/>
            <person name="Ohtani R."/>
            <person name="Kanamori-Sato M."/>
            <person name="Honoki R."/>
            <person name="Miyazaki D."/>
            <person name="Mochizuki H."/>
            <person name="Umetsu J."/>
            <person name="Higashi K."/>
            <person name="Shibata D."/>
            <person name="Kamiya Y."/>
            <person name="Sato N."/>
            <person name="Nakamura Y."/>
            <person name="Tabata S."/>
            <person name="Ida S."/>
            <person name="Kurokawa K."/>
            <person name="Ohta H."/>
        </authorList>
    </citation>
    <scope>NUCLEOTIDE SEQUENCE [LARGE SCALE GENOMIC DNA]</scope>
    <source>
        <strain evidence="10 11">NIES-2285</strain>
    </source>
</reference>
<keyword evidence="6 9" id="KW-0472">Membrane</keyword>
<keyword evidence="5 9" id="KW-1133">Transmembrane helix</keyword>
<evidence type="ECO:0000256" key="3">
    <source>
        <dbReference type="ARBA" id="ARBA00022692"/>
    </source>
</evidence>
<feature type="binding site" evidence="8">
    <location>
        <position position="204"/>
    </location>
    <ligand>
        <name>Zn(2+)</name>
        <dbReference type="ChEBI" id="CHEBI:29105"/>
        <note>catalytic</note>
    </ligand>
</feature>
<keyword evidence="11" id="KW-1185">Reference proteome</keyword>
<evidence type="ECO:0000256" key="1">
    <source>
        <dbReference type="ARBA" id="ARBA00004141"/>
    </source>
</evidence>
<dbReference type="GO" id="GO:0016020">
    <property type="term" value="C:membrane"/>
    <property type="evidence" value="ECO:0007669"/>
    <property type="project" value="UniProtKB-SubCell"/>
</dbReference>
<dbReference type="GO" id="GO:0006950">
    <property type="term" value="P:response to stress"/>
    <property type="evidence" value="ECO:0000318"/>
    <property type="project" value="GO_Central"/>
</dbReference>
<gene>
    <name evidence="10" type="ORF">KFL_000570190</name>
</gene>
<dbReference type="GO" id="GO:0010508">
    <property type="term" value="P:positive regulation of autophagy"/>
    <property type="evidence" value="ECO:0000318"/>
    <property type="project" value="GO_Central"/>
</dbReference>
<keyword evidence="7" id="KW-0479">Metal-binding</keyword>
<evidence type="ECO:0000256" key="7">
    <source>
        <dbReference type="PIRSR" id="PIRSR608901-1"/>
    </source>
</evidence>
<dbReference type="PANTHER" id="PTHR46852:SF1">
    <property type="entry name" value="ALKALINE PHYTOCERAMIDASE FAMILY PROTEIN, EXPRESSED"/>
    <property type="match status" value="1"/>
</dbReference>
<dbReference type="GO" id="GO:0006672">
    <property type="term" value="P:ceramide metabolic process"/>
    <property type="evidence" value="ECO:0007669"/>
    <property type="project" value="InterPro"/>
</dbReference>
<dbReference type="GO" id="GO:0006914">
    <property type="term" value="P:autophagy"/>
    <property type="evidence" value="ECO:0007669"/>
    <property type="project" value="InterPro"/>
</dbReference>
<keyword evidence="7" id="KW-0106">Calcium</keyword>
<keyword evidence="4" id="KW-0378">Hydrolase</keyword>
<evidence type="ECO:0000313" key="10">
    <source>
        <dbReference type="EMBL" id="GAQ80572.1"/>
    </source>
</evidence>